<dbReference type="InterPro" id="IPR036663">
    <property type="entry name" value="Fumarylacetoacetase_C_sf"/>
</dbReference>
<keyword evidence="2" id="KW-0479">Metal-binding</keyword>
<dbReference type="GO" id="GO:0008236">
    <property type="term" value="F:serine-type peptidase activity"/>
    <property type="evidence" value="ECO:0007669"/>
    <property type="project" value="InterPro"/>
</dbReference>
<dbReference type="PANTHER" id="PTHR11820">
    <property type="entry name" value="ACYLPYRUVASE"/>
    <property type="match status" value="1"/>
</dbReference>
<dbReference type="GO" id="GO:0018773">
    <property type="term" value="F:acetylpyruvate hydrolase activity"/>
    <property type="evidence" value="ECO:0007669"/>
    <property type="project" value="TreeGrafter"/>
</dbReference>
<evidence type="ECO:0000256" key="2">
    <source>
        <dbReference type="ARBA" id="ARBA00022723"/>
    </source>
</evidence>
<name>A0A8H5PN16_9HYPO</name>
<evidence type="ECO:0000313" key="6">
    <source>
        <dbReference type="EMBL" id="KAF5599533.1"/>
    </source>
</evidence>
<dbReference type="InterPro" id="IPR029058">
    <property type="entry name" value="AB_hydrolase_fold"/>
</dbReference>
<dbReference type="GO" id="GO:0006508">
    <property type="term" value="P:proteolysis"/>
    <property type="evidence" value="ECO:0007669"/>
    <property type="project" value="InterPro"/>
</dbReference>
<dbReference type="Gene3D" id="3.90.850.10">
    <property type="entry name" value="Fumarylacetoacetase-like, C-terminal domain"/>
    <property type="match status" value="1"/>
</dbReference>
<dbReference type="GO" id="GO:0046872">
    <property type="term" value="F:metal ion binding"/>
    <property type="evidence" value="ECO:0007669"/>
    <property type="project" value="UniProtKB-KW"/>
</dbReference>
<dbReference type="Pfam" id="PF20434">
    <property type="entry name" value="BD-FAE"/>
    <property type="match status" value="1"/>
</dbReference>
<dbReference type="AlphaFoldDB" id="A0A8H5PN16"/>
<accession>A0A8H5PN16</accession>
<dbReference type="InterPro" id="IPR001375">
    <property type="entry name" value="Peptidase_S9_cat"/>
</dbReference>
<feature type="domain" description="Peptidase S9 prolyl oligopeptidase catalytic" evidence="3">
    <location>
        <begin position="238"/>
        <end position="299"/>
    </location>
</feature>
<keyword evidence="7" id="KW-1185">Reference proteome</keyword>
<dbReference type="Proteomes" id="UP000544095">
    <property type="component" value="Unassembled WGS sequence"/>
</dbReference>
<dbReference type="Pfam" id="PF00326">
    <property type="entry name" value="Peptidase_S9"/>
    <property type="match status" value="1"/>
</dbReference>
<evidence type="ECO:0000259" key="4">
    <source>
        <dbReference type="Pfam" id="PF01557"/>
    </source>
</evidence>
<organism evidence="6 7">
    <name type="scientific">Fusarium pseudoanthophilum</name>
    <dbReference type="NCBI Taxonomy" id="48495"/>
    <lineage>
        <taxon>Eukaryota</taxon>
        <taxon>Fungi</taxon>
        <taxon>Dikarya</taxon>
        <taxon>Ascomycota</taxon>
        <taxon>Pezizomycotina</taxon>
        <taxon>Sordariomycetes</taxon>
        <taxon>Hypocreomycetidae</taxon>
        <taxon>Hypocreales</taxon>
        <taxon>Nectriaceae</taxon>
        <taxon>Fusarium</taxon>
        <taxon>Fusarium fujikuroi species complex</taxon>
    </lineage>
</organism>
<feature type="domain" description="Fumarylacetoacetase-like C-terminal" evidence="4">
    <location>
        <begin position="472"/>
        <end position="698"/>
    </location>
</feature>
<evidence type="ECO:0000259" key="3">
    <source>
        <dbReference type="Pfam" id="PF00326"/>
    </source>
</evidence>
<dbReference type="SUPFAM" id="SSF56529">
    <property type="entry name" value="FAH"/>
    <property type="match status" value="1"/>
</dbReference>
<evidence type="ECO:0000256" key="1">
    <source>
        <dbReference type="ARBA" id="ARBA00010211"/>
    </source>
</evidence>
<dbReference type="EMBL" id="JAAOAR010000150">
    <property type="protein sequence ID" value="KAF5599533.1"/>
    <property type="molecule type" value="Genomic_DNA"/>
</dbReference>
<dbReference type="InterPro" id="IPR011234">
    <property type="entry name" value="Fumarylacetoacetase-like_C"/>
</dbReference>
<sequence>MSALSHFSAVYKRVDGEDITSLIYLPDSAAVKTQPCPVIINIHGGAFIVGSARMVNQDQIQHCLERGWIMVVPNHRLCPGVDLLEGPITDCRDLLSWIYDKGLEKEIAKNSPPNTEIRIDYDHVFASGTSSGGHLSLCLGFDVPRPPAAIFDIYGPCHFENPFWKSKLDKIASMIPKGLTPVFMNQAYQQRPVPTEAGVSLEGQAMAPDFNDPRQALCFSSLADGKLLDVVFPSGDWKKVDPLLNISESFPPTFIVHGDADTMVPLDLSRDLYSALQRSGVECGLRVIPGEEHTFAAKMKKGSQTWNLHLEGQASMLPGPMCRGDHGAASTPSLSTYTVNETSGICKEMDLSPLPRTVPRESLAARELPCRFLGSYHGILEAYAHYPSSRSDFSDPRFTGLARFVPKGFPYKTLIGEPENHAIDIGLALYKGETVKARVFSGTSVLEPGAPSGEVVEIDRVLSPLTRAEVGTIRCIGLNYKEHAAEAGLEPPTIPTVFLKPDASLADPYPARTIIPKITQVDDCGDYESEFTIVIGKECKNVSEADAYDYVLGYTAANDVSSRTSQFNQSQWCFSKGFDGSCPIGMLSLWRLEFPSINRDVKGPVIVSKSLVPDPHKLSVRGLKNGQVLQESSTDDLIFNVPKIVSFLSQGTTLKPGTIIITGTPAGVGMIRKPQVTIREDDVFFVEILPHIGTLVNVFKNEE</sequence>
<protein>
    <submittedName>
        <fullName evidence="6">Fumarylacetoacetate hydrolase</fullName>
    </submittedName>
</protein>
<dbReference type="InterPro" id="IPR049492">
    <property type="entry name" value="BD-FAE-like_dom"/>
</dbReference>
<reference evidence="6 7" key="1">
    <citation type="submission" date="2020-05" db="EMBL/GenBank/DDBJ databases">
        <title>Identification and distribution of gene clusters putatively required for synthesis of sphingolipid metabolism inhibitors in phylogenetically diverse species of the filamentous fungus Fusarium.</title>
        <authorList>
            <person name="Kim H.-S."/>
            <person name="Busman M."/>
            <person name="Brown D.W."/>
            <person name="Divon H."/>
            <person name="Uhlig S."/>
            <person name="Proctor R.H."/>
        </authorList>
    </citation>
    <scope>NUCLEOTIDE SEQUENCE [LARGE SCALE GENOMIC DNA]</scope>
    <source>
        <strain evidence="6 7">NRRL 25211</strain>
    </source>
</reference>
<dbReference type="Gene3D" id="3.40.50.1820">
    <property type="entry name" value="alpha/beta hydrolase"/>
    <property type="match status" value="1"/>
</dbReference>
<keyword evidence="6" id="KW-0378">Hydrolase</keyword>
<comment type="caution">
    <text evidence="6">The sequence shown here is derived from an EMBL/GenBank/DDBJ whole genome shotgun (WGS) entry which is preliminary data.</text>
</comment>
<dbReference type="SUPFAM" id="SSF53474">
    <property type="entry name" value="alpha/beta-Hydrolases"/>
    <property type="match status" value="1"/>
</dbReference>
<feature type="domain" description="BD-FAE-like" evidence="5">
    <location>
        <begin position="23"/>
        <end position="141"/>
    </location>
</feature>
<evidence type="ECO:0000259" key="5">
    <source>
        <dbReference type="Pfam" id="PF20434"/>
    </source>
</evidence>
<gene>
    <name evidence="6" type="ORF">FPANT_3367</name>
</gene>
<proteinExistence type="inferred from homology"/>
<dbReference type="Pfam" id="PF01557">
    <property type="entry name" value="FAA_hydrolase"/>
    <property type="match status" value="1"/>
</dbReference>
<evidence type="ECO:0000313" key="7">
    <source>
        <dbReference type="Proteomes" id="UP000544095"/>
    </source>
</evidence>
<comment type="similarity">
    <text evidence="1">Belongs to the FAH family.</text>
</comment>
<dbReference type="PANTHER" id="PTHR11820:SF7">
    <property type="entry name" value="ACYLPYRUVASE FAHD1, MITOCHONDRIAL"/>
    <property type="match status" value="1"/>
</dbReference>